<sequence>MGSPASNYTTSWQERTMRPSSKLCSQLFKHGASRRHQLNAGFWGKKRPKNIKKILTEKKYELVMRKVYRL</sequence>
<feature type="non-terminal residue" evidence="1">
    <location>
        <position position="70"/>
    </location>
</feature>
<evidence type="ECO:0000313" key="1">
    <source>
        <dbReference type="EMBL" id="KAE9409204.1"/>
    </source>
</evidence>
<name>A0A6A4IL28_9AGAR</name>
<accession>A0A6A4IL28</accession>
<organism evidence="1 2">
    <name type="scientific">Gymnopus androsaceus JB14</name>
    <dbReference type="NCBI Taxonomy" id="1447944"/>
    <lineage>
        <taxon>Eukaryota</taxon>
        <taxon>Fungi</taxon>
        <taxon>Dikarya</taxon>
        <taxon>Basidiomycota</taxon>
        <taxon>Agaricomycotina</taxon>
        <taxon>Agaricomycetes</taxon>
        <taxon>Agaricomycetidae</taxon>
        <taxon>Agaricales</taxon>
        <taxon>Marasmiineae</taxon>
        <taxon>Omphalotaceae</taxon>
        <taxon>Gymnopus</taxon>
    </lineage>
</organism>
<dbReference type="EMBL" id="ML769388">
    <property type="protein sequence ID" value="KAE9409204.1"/>
    <property type="molecule type" value="Genomic_DNA"/>
</dbReference>
<dbReference type="Proteomes" id="UP000799118">
    <property type="component" value="Unassembled WGS sequence"/>
</dbReference>
<evidence type="ECO:0000313" key="2">
    <source>
        <dbReference type="Proteomes" id="UP000799118"/>
    </source>
</evidence>
<reference evidence="1" key="1">
    <citation type="journal article" date="2019" name="Environ. Microbiol.">
        <title>Fungal ecological strategies reflected in gene transcription - a case study of two litter decomposers.</title>
        <authorList>
            <person name="Barbi F."/>
            <person name="Kohler A."/>
            <person name="Barry K."/>
            <person name="Baskaran P."/>
            <person name="Daum C."/>
            <person name="Fauchery L."/>
            <person name="Ihrmark K."/>
            <person name="Kuo A."/>
            <person name="LaButti K."/>
            <person name="Lipzen A."/>
            <person name="Morin E."/>
            <person name="Grigoriev I.V."/>
            <person name="Henrissat B."/>
            <person name="Lindahl B."/>
            <person name="Martin F."/>
        </authorList>
    </citation>
    <scope>NUCLEOTIDE SEQUENCE</scope>
    <source>
        <strain evidence="1">JB14</strain>
    </source>
</reference>
<protein>
    <submittedName>
        <fullName evidence="1">Uncharacterized protein</fullName>
    </submittedName>
</protein>
<keyword evidence="2" id="KW-1185">Reference proteome</keyword>
<gene>
    <name evidence="1" type="ORF">BT96DRAFT_913376</name>
</gene>
<dbReference type="AlphaFoldDB" id="A0A6A4IL28"/>
<proteinExistence type="predicted"/>